<reference evidence="4 5" key="1">
    <citation type="journal article" date="2021" name="bioRxiv">
        <title>Chromosome-scale and haplotype-resolved genome assembly of a tetraploid potato cultivar.</title>
        <authorList>
            <person name="Sun H."/>
            <person name="Jiao W.-B."/>
            <person name="Krause K."/>
            <person name="Campoy J.A."/>
            <person name="Goel M."/>
            <person name="Folz-Donahue K."/>
            <person name="Kukat C."/>
            <person name="Huettel B."/>
            <person name="Schneeberger K."/>
        </authorList>
    </citation>
    <scope>NUCLEOTIDE SEQUENCE [LARGE SCALE GENOMIC DNA]</scope>
    <source>
        <strain evidence="4">SolTubOtavaFocal</strain>
        <tissue evidence="4">Leaves</tissue>
    </source>
</reference>
<dbReference type="Gene3D" id="3.30.70.270">
    <property type="match status" value="2"/>
</dbReference>
<dbReference type="Pfam" id="PF00078">
    <property type="entry name" value="RVT_1"/>
    <property type="match status" value="1"/>
</dbReference>
<dbReference type="InterPro" id="IPR053134">
    <property type="entry name" value="RNA-dir_DNA_polymerase"/>
</dbReference>
<proteinExistence type="predicted"/>
<evidence type="ECO:0000259" key="3">
    <source>
        <dbReference type="Pfam" id="PF03732"/>
    </source>
</evidence>
<feature type="compositionally biased region" description="Basic and acidic residues" evidence="1">
    <location>
        <begin position="16"/>
        <end position="30"/>
    </location>
</feature>
<feature type="region of interest" description="Disordered" evidence="1">
    <location>
        <begin position="314"/>
        <end position="335"/>
    </location>
</feature>
<feature type="compositionally biased region" description="Polar residues" evidence="1">
    <location>
        <begin position="1"/>
        <end position="11"/>
    </location>
</feature>
<feature type="compositionally biased region" description="Polar residues" evidence="1">
    <location>
        <begin position="215"/>
        <end position="241"/>
    </location>
</feature>
<feature type="region of interest" description="Disordered" evidence="1">
    <location>
        <begin position="1"/>
        <end position="44"/>
    </location>
</feature>
<accession>A0ABQ7WKF7</accession>
<dbReference type="InterPro" id="IPR043502">
    <property type="entry name" value="DNA/RNA_pol_sf"/>
</dbReference>
<dbReference type="InterPro" id="IPR005162">
    <property type="entry name" value="Retrotrans_gag_dom"/>
</dbReference>
<dbReference type="Proteomes" id="UP000826656">
    <property type="component" value="Unassembled WGS sequence"/>
</dbReference>
<organism evidence="4 5">
    <name type="scientific">Solanum tuberosum</name>
    <name type="common">Potato</name>
    <dbReference type="NCBI Taxonomy" id="4113"/>
    <lineage>
        <taxon>Eukaryota</taxon>
        <taxon>Viridiplantae</taxon>
        <taxon>Streptophyta</taxon>
        <taxon>Embryophyta</taxon>
        <taxon>Tracheophyta</taxon>
        <taxon>Spermatophyta</taxon>
        <taxon>Magnoliopsida</taxon>
        <taxon>eudicotyledons</taxon>
        <taxon>Gunneridae</taxon>
        <taxon>Pentapetalae</taxon>
        <taxon>asterids</taxon>
        <taxon>lamiids</taxon>
        <taxon>Solanales</taxon>
        <taxon>Solanaceae</taxon>
        <taxon>Solanoideae</taxon>
        <taxon>Solaneae</taxon>
        <taxon>Solanum</taxon>
    </lineage>
</organism>
<evidence type="ECO:0000259" key="2">
    <source>
        <dbReference type="Pfam" id="PF00078"/>
    </source>
</evidence>
<gene>
    <name evidence="4" type="ORF">KY290_000849</name>
</gene>
<evidence type="ECO:0000313" key="5">
    <source>
        <dbReference type="Proteomes" id="UP000826656"/>
    </source>
</evidence>
<feature type="domain" description="Reverse transcriptase" evidence="2">
    <location>
        <begin position="497"/>
        <end position="655"/>
    </location>
</feature>
<protein>
    <recommendedName>
        <fullName evidence="6">Gag-pol protein</fullName>
    </recommendedName>
</protein>
<dbReference type="SUPFAM" id="SSF56672">
    <property type="entry name" value="DNA/RNA polymerases"/>
    <property type="match status" value="1"/>
</dbReference>
<evidence type="ECO:0008006" key="6">
    <source>
        <dbReference type="Google" id="ProtNLM"/>
    </source>
</evidence>
<dbReference type="PANTHER" id="PTHR24559">
    <property type="entry name" value="TRANSPOSON TY3-I GAG-POL POLYPROTEIN"/>
    <property type="match status" value="1"/>
</dbReference>
<dbReference type="PANTHER" id="PTHR24559:SF444">
    <property type="entry name" value="REVERSE TRANSCRIPTASE DOMAIN-CONTAINING PROTEIN"/>
    <property type="match status" value="1"/>
</dbReference>
<evidence type="ECO:0000313" key="4">
    <source>
        <dbReference type="EMBL" id="KAH0781251.1"/>
    </source>
</evidence>
<comment type="caution">
    <text evidence="4">The sequence shown here is derived from an EMBL/GenBank/DDBJ whole genome shotgun (WGS) entry which is preliminary data.</text>
</comment>
<dbReference type="Pfam" id="PF03732">
    <property type="entry name" value="Retrotrans_gag"/>
    <property type="match status" value="1"/>
</dbReference>
<feature type="region of interest" description="Disordered" evidence="1">
    <location>
        <begin position="205"/>
        <end position="251"/>
    </location>
</feature>
<evidence type="ECO:0000256" key="1">
    <source>
        <dbReference type="SAM" id="MobiDB-lite"/>
    </source>
</evidence>
<dbReference type="CDD" id="cd01647">
    <property type="entry name" value="RT_LTR"/>
    <property type="match status" value="1"/>
</dbReference>
<dbReference type="Gene3D" id="3.10.10.10">
    <property type="entry name" value="HIV Type 1 Reverse Transcriptase, subunit A, domain 1"/>
    <property type="match status" value="1"/>
</dbReference>
<name>A0ABQ7WKF7_SOLTU</name>
<dbReference type="InterPro" id="IPR000477">
    <property type="entry name" value="RT_dom"/>
</dbReference>
<dbReference type="EMBL" id="JAIVGD010000001">
    <property type="protein sequence ID" value="KAH0781251.1"/>
    <property type="molecule type" value="Genomic_DNA"/>
</dbReference>
<feature type="domain" description="Retrotransposon gag" evidence="3">
    <location>
        <begin position="70"/>
        <end position="166"/>
    </location>
</feature>
<dbReference type="InterPro" id="IPR043128">
    <property type="entry name" value="Rev_trsase/Diguanyl_cyclase"/>
</dbReference>
<keyword evidence="5" id="KW-1185">Reference proteome</keyword>
<sequence length="733" mass="83411">MLSQAVTNQVGQKRGARQEEADTSRIRELLRMNPPSFTGSSTAEDPENFIEELKKVFDVIHVTDTVRVELATYQMKNVARTWFDQWKGGRAEDAPPASWACFEEAFLERFFTRELKEAKVREFLTLKQDFLSLHEYGLKFTQLSRYATKMVADMRSRMSLFVAGLSRLSSKEGRAAMLIGDMDISRLMVYVQQVEEEKLRDKEEFKNKRAKIGNESGQQKSNANRSSFQQKQKGPTPSSDSAPAPKNKSEYNNQNFIAKPAYSQGSVAQGVVSLLHAPSVVGTIQCGQSGHFMRECPKNKQGSSNWGNRAQSFSIAPPDRTAPRGATSGTGGGTNRLYVINSRQEQEDSIDVVTVDCRTRVVKFQFPNELVLEWKSSSAVSKGRFISYLTARKLVSKGCVYHLVRVNDSSVEVSHIQSIPVVKEFPEVFPDDLPGVPPERDIDFGIDLLPDIQPISILPYRMAPAELKELKKQLMDLLDKGFIQPSVSPWGSPVLFVRKKDGSLRMCIDYRQLDKVTIKNKYPLPRIDDLFDKLQGASCFSKIDLRSGYHQLKVRECDIPKTAFRTRYGHYEFLVISFSLTNTLAVFMDLMNRVFKPYLDMFVIVFIDDILIYSRKKDHVGHLRIVLQTLKDKELYAKFSKCEFWLESVAFLGHIVSGAGIKVDTQKIEAVQNWPRSTSPTDIRSFLGLARYYRRFVEGFSSSSSPLMKLTQKTVKFQWSEACEKSFQELKKR</sequence>